<dbReference type="RefSeq" id="WP_275093821.1">
    <property type="nucleotide sequence ID" value="NZ_CBDRLE010000002.1"/>
</dbReference>
<protein>
    <submittedName>
        <fullName evidence="2">DUF6153 family protein</fullName>
    </submittedName>
</protein>
<keyword evidence="1" id="KW-1133">Transmembrane helix</keyword>
<dbReference type="Pfam" id="PF19650">
    <property type="entry name" value="DUF6153"/>
    <property type="match status" value="1"/>
</dbReference>
<dbReference type="Proteomes" id="UP001214756">
    <property type="component" value="Chromosome"/>
</dbReference>
<organism evidence="2 3">
    <name type="scientific">Microbacterium maritypicum</name>
    <name type="common">Microbacterium liquefaciens</name>
    <dbReference type="NCBI Taxonomy" id="33918"/>
    <lineage>
        <taxon>Bacteria</taxon>
        <taxon>Bacillati</taxon>
        <taxon>Actinomycetota</taxon>
        <taxon>Actinomycetes</taxon>
        <taxon>Micrococcales</taxon>
        <taxon>Microbacteriaceae</taxon>
        <taxon>Microbacterium</taxon>
    </lineage>
</organism>
<feature type="transmembrane region" description="Helical" evidence="1">
    <location>
        <begin position="93"/>
        <end position="114"/>
    </location>
</feature>
<gene>
    <name evidence="2" type="ORF">PWF71_01415</name>
</gene>
<proteinExistence type="predicted"/>
<evidence type="ECO:0000256" key="1">
    <source>
        <dbReference type="SAM" id="Phobius"/>
    </source>
</evidence>
<keyword evidence="1" id="KW-0472">Membrane</keyword>
<reference evidence="2" key="1">
    <citation type="submission" date="2023-02" db="EMBL/GenBank/DDBJ databases">
        <title>Genome sequence of Microbacterium liquefaciens B1075.</title>
        <authorList>
            <person name="Cao J."/>
            <person name="Li X."/>
        </authorList>
    </citation>
    <scope>NUCLEOTIDE SEQUENCE</scope>
    <source>
        <strain evidence="2">B1075</strain>
    </source>
</reference>
<name>A0AAJ5VED8_MICMQ</name>
<dbReference type="AlphaFoldDB" id="A0AAJ5VED8"/>
<dbReference type="InterPro" id="IPR046151">
    <property type="entry name" value="DUF6153"/>
</dbReference>
<dbReference type="EMBL" id="CP118606">
    <property type="protein sequence ID" value="WEF22740.1"/>
    <property type="molecule type" value="Genomic_DNA"/>
</dbReference>
<accession>A0AAJ5VED8</accession>
<evidence type="ECO:0000313" key="2">
    <source>
        <dbReference type="EMBL" id="WEF22740.1"/>
    </source>
</evidence>
<sequence length="153" mass="15712">MSLINVAQRVRGPRTLTHTVLAVLAVAVGVIAGLLAMHSFNSHATTAGHHDTVAVSTQADVSAHHHDTSEAAAVPDSPTADAGCATCGGGDPMTWMACVLALLVGTILLGRIGLGWRHATLIAILTAATIRWPARAHALPPPPSLTVLCISRT</sequence>
<keyword evidence="1" id="KW-0812">Transmembrane</keyword>
<evidence type="ECO:0000313" key="3">
    <source>
        <dbReference type="Proteomes" id="UP001214756"/>
    </source>
</evidence>
<feature type="transmembrane region" description="Helical" evidence="1">
    <location>
        <begin position="20"/>
        <end position="40"/>
    </location>
</feature>